<evidence type="ECO:0000256" key="2">
    <source>
        <dbReference type="ARBA" id="ARBA00022801"/>
    </source>
</evidence>
<dbReference type="Pfam" id="PF00144">
    <property type="entry name" value="Beta-lactamase"/>
    <property type="match status" value="1"/>
</dbReference>
<feature type="domain" description="Beta-lactamase-related" evidence="3">
    <location>
        <begin position="24"/>
        <end position="383"/>
    </location>
</feature>
<accession>A0A1L7XTC0</accession>
<dbReference type="PANTHER" id="PTHR43283:SF17">
    <property type="entry name" value="(LOVD), PUTATIVE (AFU_ORTHOLOGUE AFUA_5G00920)-RELATED"/>
    <property type="match status" value="1"/>
</dbReference>
<name>A0A1L7XTC0_9HELO</name>
<dbReference type="STRING" id="576137.A0A1L7XTC0"/>
<gene>
    <name evidence="4" type="ORF">PAC_18144</name>
</gene>
<dbReference type="GO" id="GO:0016787">
    <property type="term" value="F:hydrolase activity"/>
    <property type="evidence" value="ECO:0007669"/>
    <property type="project" value="UniProtKB-KW"/>
</dbReference>
<dbReference type="SUPFAM" id="SSF56601">
    <property type="entry name" value="beta-lactamase/transpeptidase-like"/>
    <property type="match status" value="1"/>
</dbReference>
<comment type="similarity">
    <text evidence="1">Belongs to the class-A beta-lactamase family.</text>
</comment>
<evidence type="ECO:0000256" key="1">
    <source>
        <dbReference type="ARBA" id="ARBA00009009"/>
    </source>
</evidence>
<evidence type="ECO:0000313" key="5">
    <source>
        <dbReference type="Proteomes" id="UP000184330"/>
    </source>
</evidence>
<dbReference type="PANTHER" id="PTHR43283">
    <property type="entry name" value="BETA-LACTAMASE-RELATED"/>
    <property type="match status" value="1"/>
</dbReference>
<keyword evidence="2" id="KW-0378">Hydrolase</keyword>
<sequence>MANFEEQLAHSTASGANIVPGCVLAAVDETGNRIYLNASGYTSVLPDASTMSTNNTFWIASCTKIVGTIAALQCVERGLITLDEPVFQILPELDGLQIIAMTDVADATSDQFKFTNSTKKITLRQMLTHSDGSGCDIIYPTLIRWRASRGEQQVTLTGTLLKEPPAPLLFEPGEGWKYGDGVDWAAILVTRLNGNVSLEDYMQENIFKPLGLTSTSFRLQQHPEIKERLVSMTERQQDGTLKPAQHIWPEAAPEDCGGRGLYSTVQDFTAILADLIKESPTILRRETVNQMFRGQFAKGSAALKDLLNSREFISPLTVTGDATAGFNFGLGGMYAEQQVGVWGKGTLFWGGLPNLYWFANRDEGVAGIYASEVLPPSDQTSRNLSMAFMEEAFRLSRVTLQA</sequence>
<dbReference type="InterPro" id="IPR001466">
    <property type="entry name" value="Beta-lactam-related"/>
</dbReference>
<organism evidence="4 5">
    <name type="scientific">Phialocephala subalpina</name>
    <dbReference type="NCBI Taxonomy" id="576137"/>
    <lineage>
        <taxon>Eukaryota</taxon>
        <taxon>Fungi</taxon>
        <taxon>Dikarya</taxon>
        <taxon>Ascomycota</taxon>
        <taxon>Pezizomycotina</taxon>
        <taxon>Leotiomycetes</taxon>
        <taxon>Helotiales</taxon>
        <taxon>Mollisiaceae</taxon>
        <taxon>Phialocephala</taxon>
        <taxon>Phialocephala fortinii species complex</taxon>
    </lineage>
</organism>
<dbReference type="Proteomes" id="UP000184330">
    <property type="component" value="Unassembled WGS sequence"/>
</dbReference>
<evidence type="ECO:0000313" key="4">
    <source>
        <dbReference type="EMBL" id="CZR68245.1"/>
    </source>
</evidence>
<keyword evidence="5" id="KW-1185">Reference proteome</keyword>
<proteinExistence type="inferred from homology"/>
<reference evidence="4 5" key="1">
    <citation type="submission" date="2016-03" db="EMBL/GenBank/DDBJ databases">
        <authorList>
            <person name="Ploux O."/>
        </authorList>
    </citation>
    <scope>NUCLEOTIDE SEQUENCE [LARGE SCALE GENOMIC DNA]</scope>
    <source>
        <strain evidence="4 5">UAMH 11012</strain>
    </source>
</reference>
<dbReference type="AlphaFoldDB" id="A0A1L7XTC0"/>
<protein>
    <submittedName>
        <fullName evidence="4">Related to transesterase</fullName>
    </submittedName>
</protein>
<dbReference type="Gene3D" id="3.40.710.10">
    <property type="entry name" value="DD-peptidase/beta-lactamase superfamily"/>
    <property type="match status" value="1"/>
</dbReference>
<dbReference type="InterPro" id="IPR050789">
    <property type="entry name" value="Diverse_Enzym_Activities"/>
</dbReference>
<dbReference type="OrthoDB" id="428260at2759"/>
<dbReference type="EMBL" id="FJOG01000052">
    <property type="protein sequence ID" value="CZR68245.1"/>
    <property type="molecule type" value="Genomic_DNA"/>
</dbReference>
<dbReference type="InterPro" id="IPR012338">
    <property type="entry name" value="Beta-lactam/transpept-like"/>
</dbReference>
<evidence type="ECO:0000259" key="3">
    <source>
        <dbReference type="Pfam" id="PF00144"/>
    </source>
</evidence>